<dbReference type="OrthoDB" id="8197587at2759"/>
<proteinExistence type="predicted"/>
<comment type="caution">
    <text evidence="2">The sequence shown here is derived from an EMBL/GenBank/DDBJ whole genome shotgun (WGS) entry which is preliminary data.</text>
</comment>
<name>A0A813D3Z7_POLGL</name>
<evidence type="ECO:0000256" key="1">
    <source>
        <dbReference type="SAM" id="MobiDB-lite"/>
    </source>
</evidence>
<dbReference type="Proteomes" id="UP000654075">
    <property type="component" value="Unassembled WGS sequence"/>
</dbReference>
<protein>
    <submittedName>
        <fullName evidence="2">Uncharacterized protein</fullName>
    </submittedName>
</protein>
<organism evidence="2 3">
    <name type="scientific">Polarella glacialis</name>
    <name type="common">Dinoflagellate</name>
    <dbReference type="NCBI Taxonomy" id="89957"/>
    <lineage>
        <taxon>Eukaryota</taxon>
        <taxon>Sar</taxon>
        <taxon>Alveolata</taxon>
        <taxon>Dinophyceae</taxon>
        <taxon>Suessiales</taxon>
        <taxon>Suessiaceae</taxon>
        <taxon>Polarella</taxon>
    </lineage>
</organism>
<evidence type="ECO:0000313" key="2">
    <source>
        <dbReference type="EMBL" id="CAE8583012.1"/>
    </source>
</evidence>
<gene>
    <name evidence="2" type="ORF">PGLA1383_LOCUS1996</name>
</gene>
<dbReference type="AlphaFoldDB" id="A0A813D3Z7"/>
<evidence type="ECO:0000313" key="3">
    <source>
        <dbReference type="Proteomes" id="UP000654075"/>
    </source>
</evidence>
<sequence length="407" mass="44308">MPPLMVRQSYFPVISLSARSNISGALVAEVSTARAGAPAAMLGEPMTMLGAPGRDNVLHAGVCVQATLEVGAFCEQQAYADGEWSTCYTGLVVHPDTAPDDAPGYDDSTWWAWYDAHAYADGEWSTCCTGLVATVLVGLIVPFVIAFQFGQYEAVSSSIGQRCPPAIPAQFRRQVQYGAPMQMPQQQYGAPMPMPQQQYGAPLQMPQQQLGFVPAVAHRAQGSYVPPVAYHQQQHASYVPPVSQISYSAPPVSQISYAAPLHSVAQTGPQQNYGFRLVLGHFFRDTARFIVRDVRVSSSYALVPAGPSCLQLCDLSRCNPPEWKSAQSELWASGTSAEKSFSPQETSSRRQPRWRLASWSPGSAAEPEPRPRLRVLCRAEFHHITVGWRCSVLAAAPWLPAIAVVWS</sequence>
<reference evidence="2" key="1">
    <citation type="submission" date="2021-02" db="EMBL/GenBank/DDBJ databases">
        <authorList>
            <person name="Dougan E. K."/>
            <person name="Rhodes N."/>
            <person name="Thang M."/>
            <person name="Chan C."/>
        </authorList>
    </citation>
    <scope>NUCLEOTIDE SEQUENCE</scope>
</reference>
<feature type="non-terminal residue" evidence="2">
    <location>
        <position position="1"/>
    </location>
</feature>
<dbReference type="EMBL" id="CAJNNV010000569">
    <property type="protein sequence ID" value="CAE8583012.1"/>
    <property type="molecule type" value="Genomic_DNA"/>
</dbReference>
<accession>A0A813D3Z7</accession>
<keyword evidence="3" id="KW-1185">Reference proteome</keyword>
<feature type="region of interest" description="Disordered" evidence="1">
    <location>
        <begin position="335"/>
        <end position="368"/>
    </location>
</feature>
<feature type="compositionally biased region" description="Polar residues" evidence="1">
    <location>
        <begin position="335"/>
        <end position="346"/>
    </location>
</feature>